<keyword evidence="2 7" id="KW-0813">Transport</keyword>
<evidence type="ECO:0000256" key="3">
    <source>
        <dbReference type="ARBA" id="ARBA00022475"/>
    </source>
</evidence>
<name>A0A2Y9C961_9RHOB</name>
<feature type="transmembrane region" description="Helical" evidence="7">
    <location>
        <begin position="91"/>
        <end position="113"/>
    </location>
</feature>
<evidence type="ECO:0000313" key="9">
    <source>
        <dbReference type="EMBL" id="PWJ11172.1"/>
    </source>
</evidence>
<evidence type="ECO:0000313" key="10">
    <source>
        <dbReference type="EMBL" id="SSA51473.1"/>
    </source>
</evidence>
<dbReference type="EMBL" id="QGDJ01000020">
    <property type="protein sequence ID" value="PWJ11172.1"/>
    <property type="molecule type" value="Genomic_DNA"/>
</dbReference>
<sequence>MSLLETGRRRLETAATVAALMGGIALSATALFTFGAVIADAFGAPVLGDSEVVELVVGASIATFLPLCQIKNGHVAITMLTDPLPRVLRESADVMAAALMLVVAFLLTWRMGIGGLDAFERERATMFLRLPLWWGYLGAFMPCLLWVVAAAFVLLERLARLRGHRTIDPEGQP</sequence>
<keyword evidence="3" id="KW-1003">Cell membrane</keyword>
<evidence type="ECO:0000256" key="1">
    <source>
        <dbReference type="ARBA" id="ARBA00004651"/>
    </source>
</evidence>
<dbReference type="GO" id="GO:0005886">
    <property type="term" value="C:plasma membrane"/>
    <property type="evidence" value="ECO:0007669"/>
    <property type="project" value="UniProtKB-SubCell"/>
</dbReference>
<dbReference type="InterPro" id="IPR055348">
    <property type="entry name" value="DctQ"/>
</dbReference>
<evidence type="ECO:0000256" key="2">
    <source>
        <dbReference type="ARBA" id="ARBA00022448"/>
    </source>
</evidence>
<evidence type="ECO:0000256" key="5">
    <source>
        <dbReference type="ARBA" id="ARBA00022989"/>
    </source>
</evidence>
<protein>
    <recommendedName>
        <fullName evidence="7">TRAP transporter small permease protein</fullName>
    </recommendedName>
</protein>
<evidence type="ECO:0000256" key="4">
    <source>
        <dbReference type="ARBA" id="ARBA00022692"/>
    </source>
</evidence>
<comment type="subcellular location">
    <subcellularLocation>
        <location evidence="7">Cell inner membrane</location>
        <topology evidence="7">Multi-pass membrane protein</topology>
    </subcellularLocation>
    <subcellularLocation>
        <location evidence="1">Cell membrane</location>
        <topology evidence="1">Multi-pass membrane protein</topology>
    </subcellularLocation>
</comment>
<gene>
    <name evidence="9" type="ORF">BCF38_12016</name>
    <name evidence="10" type="ORF">SAMN05421539_12016</name>
</gene>
<feature type="domain" description="Tripartite ATP-independent periplasmic transporters DctQ component" evidence="8">
    <location>
        <begin position="34"/>
        <end position="160"/>
    </location>
</feature>
<feature type="transmembrane region" description="Helical" evidence="7">
    <location>
        <begin position="12"/>
        <end position="32"/>
    </location>
</feature>
<dbReference type="AlphaFoldDB" id="A0A2Y9C961"/>
<evidence type="ECO:0000313" key="12">
    <source>
        <dbReference type="Proteomes" id="UP000251571"/>
    </source>
</evidence>
<keyword evidence="4 7" id="KW-0812">Transmembrane</keyword>
<comment type="subunit">
    <text evidence="7">The complex comprises the extracytoplasmic solute receptor protein and the two transmembrane proteins.</text>
</comment>
<feature type="transmembrane region" description="Helical" evidence="7">
    <location>
        <begin position="133"/>
        <end position="155"/>
    </location>
</feature>
<evidence type="ECO:0000259" key="8">
    <source>
        <dbReference type="Pfam" id="PF04290"/>
    </source>
</evidence>
<keyword evidence="11" id="KW-1185">Reference proteome</keyword>
<dbReference type="RefSeq" id="WP_109566370.1">
    <property type="nucleotide sequence ID" value="NZ_QGDJ01000020.1"/>
</dbReference>
<reference evidence="9 11" key="2">
    <citation type="submission" date="2018-03" db="EMBL/GenBank/DDBJ databases">
        <title>Genomic Encyclopedia of Archaeal and Bacterial Type Strains, Phase II (KMG-II): from individual species to whole genera.</title>
        <authorList>
            <person name="Goeker M."/>
        </authorList>
    </citation>
    <scope>NUCLEOTIDE SEQUENCE [LARGE SCALE GENOMIC DNA]</scope>
    <source>
        <strain evidence="9 11">DSM 25227</strain>
    </source>
</reference>
<comment type="similarity">
    <text evidence="7">Belongs to the TRAP transporter small permease family.</text>
</comment>
<dbReference type="Pfam" id="PF04290">
    <property type="entry name" value="DctQ"/>
    <property type="match status" value="1"/>
</dbReference>
<proteinExistence type="inferred from homology"/>
<feature type="transmembrane region" description="Helical" evidence="7">
    <location>
        <begin position="52"/>
        <end position="70"/>
    </location>
</feature>
<keyword evidence="6 7" id="KW-0472">Membrane</keyword>
<organism evidence="10 12">
    <name type="scientific">Jannaschia seohaensis</name>
    <dbReference type="NCBI Taxonomy" id="475081"/>
    <lineage>
        <taxon>Bacteria</taxon>
        <taxon>Pseudomonadati</taxon>
        <taxon>Pseudomonadota</taxon>
        <taxon>Alphaproteobacteria</taxon>
        <taxon>Rhodobacterales</taxon>
        <taxon>Roseobacteraceae</taxon>
        <taxon>Jannaschia</taxon>
    </lineage>
</organism>
<dbReference type="Proteomes" id="UP000251571">
    <property type="component" value="Unassembled WGS sequence"/>
</dbReference>
<evidence type="ECO:0000256" key="7">
    <source>
        <dbReference type="RuleBase" id="RU369079"/>
    </source>
</evidence>
<keyword evidence="5 7" id="KW-1133">Transmembrane helix</keyword>
<keyword evidence="7" id="KW-0997">Cell inner membrane</keyword>
<evidence type="ECO:0000313" key="11">
    <source>
        <dbReference type="Proteomes" id="UP000245839"/>
    </source>
</evidence>
<dbReference type="GO" id="GO:0022857">
    <property type="term" value="F:transmembrane transporter activity"/>
    <property type="evidence" value="ECO:0007669"/>
    <property type="project" value="UniProtKB-UniRule"/>
</dbReference>
<accession>A0A2Y9C961</accession>
<dbReference type="EMBL" id="UETC01000020">
    <property type="protein sequence ID" value="SSA51473.1"/>
    <property type="molecule type" value="Genomic_DNA"/>
</dbReference>
<evidence type="ECO:0000256" key="6">
    <source>
        <dbReference type="ARBA" id="ARBA00023136"/>
    </source>
</evidence>
<reference evidence="10 12" key="1">
    <citation type="submission" date="2016-10" db="EMBL/GenBank/DDBJ databases">
        <authorList>
            <person name="Cai Z."/>
        </authorList>
    </citation>
    <scope>NUCLEOTIDE SEQUENCE [LARGE SCALE GENOMIC DNA]</scope>
    <source>
        <strain evidence="10 12">DSM 25227</strain>
    </source>
</reference>
<dbReference type="Proteomes" id="UP000245839">
    <property type="component" value="Unassembled WGS sequence"/>
</dbReference>
<comment type="function">
    <text evidence="7">Part of the tripartite ATP-independent periplasmic (TRAP) transport system.</text>
</comment>
<dbReference type="OrthoDB" id="6183232at2"/>